<proteinExistence type="predicted"/>
<feature type="compositionally biased region" description="Basic residues" evidence="1">
    <location>
        <begin position="64"/>
        <end position="92"/>
    </location>
</feature>
<keyword evidence="2" id="KW-1185">Reference proteome</keyword>
<dbReference type="GeneID" id="54357876"/>
<dbReference type="RefSeq" id="XP_033458135.1">
    <property type="nucleotide sequence ID" value="XM_033600076.1"/>
</dbReference>
<reference evidence="3" key="3">
    <citation type="submission" date="2025-08" db="UniProtKB">
        <authorList>
            <consortium name="RefSeq"/>
        </authorList>
    </citation>
    <scope>IDENTIFICATION</scope>
    <source>
        <strain evidence="3">CBS 342.82</strain>
    </source>
</reference>
<accession>A0A6J3M0S7</accession>
<evidence type="ECO:0000313" key="3">
    <source>
        <dbReference type="RefSeq" id="XP_033458135.1"/>
    </source>
</evidence>
<reference evidence="3" key="1">
    <citation type="submission" date="2020-01" db="EMBL/GenBank/DDBJ databases">
        <authorList>
            <consortium name="DOE Joint Genome Institute"/>
            <person name="Haridas S."/>
            <person name="Albert R."/>
            <person name="Binder M."/>
            <person name="Bloem J."/>
            <person name="Labutti K."/>
            <person name="Salamov A."/>
            <person name="Andreopoulos B."/>
            <person name="Baker S.E."/>
            <person name="Barry K."/>
            <person name="Bills G."/>
            <person name="Bluhm B.H."/>
            <person name="Cannon C."/>
            <person name="Castanera R."/>
            <person name="Culley D.E."/>
            <person name="Daum C."/>
            <person name="Ezra D."/>
            <person name="Gonzalez J.B."/>
            <person name="Henrissat B."/>
            <person name="Kuo A."/>
            <person name="Liang C."/>
            <person name="Lipzen A."/>
            <person name="Lutzoni F."/>
            <person name="Magnuson J."/>
            <person name="Mondo S."/>
            <person name="Nolan M."/>
            <person name="Ohm R."/>
            <person name="Pangilinan J."/>
            <person name="Park H.-J."/>
            <person name="Ramirez L."/>
            <person name="Alfaro M."/>
            <person name="Sun H."/>
            <person name="Tritt A."/>
            <person name="Yoshinaga Y."/>
            <person name="Zwiers L.-H."/>
            <person name="Turgeon B.G."/>
            <person name="Goodwin S.B."/>
            <person name="Spatafora J.W."/>
            <person name="Crous P.W."/>
            <person name="Grigoriev I.V."/>
        </authorList>
    </citation>
    <scope>NUCLEOTIDE SEQUENCE</scope>
    <source>
        <strain evidence="3">CBS 342.82</strain>
    </source>
</reference>
<evidence type="ECO:0000313" key="2">
    <source>
        <dbReference type="Proteomes" id="UP000504637"/>
    </source>
</evidence>
<gene>
    <name evidence="3" type="ORF">K489DRAFT_265345</name>
</gene>
<protein>
    <submittedName>
        <fullName evidence="3">Uncharacterized protein</fullName>
    </submittedName>
</protein>
<name>A0A6J3M0S7_9PEZI</name>
<dbReference type="AlphaFoldDB" id="A0A6J3M0S7"/>
<evidence type="ECO:0000256" key="1">
    <source>
        <dbReference type="SAM" id="MobiDB-lite"/>
    </source>
</evidence>
<feature type="compositionally biased region" description="Basic and acidic residues" evidence="1">
    <location>
        <begin position="54"/>
        <end position="63"/>
    </location>
</feature>
<sequence>MYICMSLYTIIIYRPISEYEEEQKRIDERYRGNHTQSGQSEEAHHQPCPFLVVDDTRISDTRTHTHTHTHTHNAEHKKKKRRETTKRAKRRSSSSSSRKPPQQQHRESGAKV</sequence>
<feature type="region of interest" description="Disordered" evidence="1">
    <location>
        <begin position="27"/>
        <end position="112"/>
    </location>
</feature>
<organism evidence="3">
    <name type="scientific">Dissoconium aciculare CBS 342.82</name>
    <dbReference type="NCBI Taxonomy" id="1314786"/>
    <lineage>
        <taxon>Eukaryota</taxon>
        <taxon>Fungi</taxon>
        <taxon>Dikarya</taxon>
        <taxon>Ascomycota</taxon>
        <taxon>Pezizomycotina</taxon>
        <taxon>Dothideomycetes</taxon>
        <taxon>Dothideomycetidae</taxon>
        <taxon>Mycosphaerellales</taxon>
        <taxon>Dissoconiaceae</taxon>
        <taxon>Dissoconium</taxon>
    </lineage>
</organism>
<reference evidence="3" key="2">
    <citation type="submission" date="2020-04" db="EMBL/GenBank/DDBJ databases">
        <authorList>
            <consortium name="NCBI Genome Project"/>
        </authorList>
    </citation>
    <scope>NUCLEOTIDE SEQUENCE</scope>
    <source>
        <strain evidence="3">CBS 342.82</strain>
    </source>
</reference>
<dbReference type="Proteomes" id="UP000504637">
    <property type="component" value="Unplaced"/>
</dbReference>